<evidence type="ECO:0000256" key="1">
    <source>
        <dbReference type="SAM" id="Phobius"/>
    </source>
</evidence>
<name>W9S147_9ROSA</name>
<keyword evidence="1" id="KW-0472">Membrane</keyword>
<organism evidence="2 3">
    <name type="scientific">Morus notabilis</name>
    <dbReference type="NCBI Taxonomy" id="981085"/>
    <lineage>
        <taxon>Eukaryota</taxon>
        <taxon>Viridiplantae</taxon>
        <taxon>Streptophyta</taxon>
        <taxon>Embryophyta</taxon>
        <taxon>Tracheophyta</taxon>
        <taxon>Spermatophyta</taxon>
        <taxon>Magnoliopsida</taxon>
        <taxon>eudicotyledons</taxon>
        <taxon>Gunneridae</taxon>
        <taxon>Pentapetalae</taxon>
        <taxon>rosids</taxon>
        <taxon>fabids</taxon>
        <taxon>Rosales</taxon>
        <taxon>Moraceae</taxon>
        <taxon>Moreae</taxon>
        <taxon>Morus</taxon>
    </lineage>
</organism>
<feature type="transmembrane region" description="Helical" evidence="1">
    <location>
        <begin position="96"/>
        <end position="117"/>
    </location>
</feature>
<gene>
    <name evidence="2" type="ORF">L484_027149</name>
</gene>
<dbReference type="AlphaFoldDB" id="W9S147"/>
<keyword evidence="3" id="KW-1185">Reference proteome</keyword>
<evidence type="ECO:0000313" key="3">
    <source>
        <dbReference type="Proteomes" id="UP000030645"/>
    </source>
</evidence>
<keyword evidence="1" id="KW-0812">Transmembrane</keyword>
<dbReference type="EMBL" id="KE345919">
    <property type="protein sequence ID" value="EXC20594.1"/>
    <property type="molecule type" value="Genomic_DNA"/>
</dbReference>
<proteinExistence type="predicted"/>
<reference evidence="3" key="1">
    <citation type="submission" date="2013-01" db="EMBL/GenBank/DDBJ databases">
        <title>Draft Genome Sequence of a Mulberry Tree, Morus notabilis C.K. Schneid.</title>
        <authorList>
            <person name="He N."/>
            <person name="Zhao S."/>
        </authorList>
    </citation>
    <scope>NUCLEOTIDE SEQUENCE</scope>
</reference>
<dbReference type="Proteomes" id="UP000030645">
    <property type="component" value="Unassembled WGS sequence"/>
</dbReference>
<sequence length="128" mass="13991">MFPFEPHCVTIEQRSSHVQQNGYGEGSSQTFNAMPGTREQAYVPFVPLVGIEENAPVFCVDDEREDDDDVETSSAELASGDVSIEPQLGTGILKALIMRLMLIPSPLLVLLLLLTLINPVVHTIGRRG</sequence>
<protein>
    <submittedName>
        <fullName evidence="2">Uncharacterized protein</fullName>
    </submittedName>
</protein>
<evidence type="ECO:0000313" key="2">
    <source>
        <dbReference type="EMBL" id="EXC20594.1"/>
    </source>
</evidence>
<keyword evidence="1" id="KW-1133">Transmembrane helix</keyword>
<accession>W9S147</accession>